<dbReference type="Pfam" id="PF00639">
    <property type="entry name" value="Rotamase"/>
    <property type="match status" value="1"/>
</dbReference>
<gene>
    <name evidence="8" type="ORF">GS601_00405</name>
</gene>
<dbReference type="PANTHER" id="PTHR47245">
    <property type="entry name" value="PEPTIDYLPROLYL ISOMERASE"/>
    <property type="match status" value="1"/>
</dbReference>
<comment type="caution">
    <text evidence="8">The sequence shown here is derived from an EMBL/GenBank/DDBJ whole genome shotgun (WGS) entry which is preliminary data.</text>
</comment>
<dbReference type="EC" id="5.2.1.8" evidence="2"/>
<dbReference type="InterPro" id="IPR050245">
    <property type="entry name" value="PrsA_foldase"/>
</dbReference>
<keyword evidence="9" id="KW-1185">Reference proteome</keyword>
<comment type="catalytic activity">
    <reaction evidence="1">
        <text>[protein]-peptidylproline (omega=180) = [protein]-peptidylproline (omega=0)</text>
        <dbReference type="Rhea" id="RHEA:16237"/>
        <dbReference type="Rhea" id="RHEA-COMP:10747"/>
        <dbReference type="Rhea" id="RHEA-COMP:10748"/>
        <dbReference type="ChEBI" id="CHEBI:83833"/>
        <dbReference type="ChEBI" id="CHEBI:83834"/>
        <dbReference type="EC" id="5.2.1.8"/>
    </reaction>
</comment>
<dbReference type="InterPro" id="IPR000297">
    <property type="entry name" value="PPIase_PpiC"/>
</dbReference>
<dbReference type="InterPro" id="IPR046357">
    <property type="entry name" value="PPIase_dom_sf"/>
</dbReference>
<name>A0A8J7Z0Z5_9CYAN</name>
<evidence type="ECO:0000256" key="5">
    <source>
        <dbReference type="ARBA" id="ARBA00023235"/>
    </source>
</evidence>
<feature type="domain" description="PpiC" evidence="7">
    <location>
        <begin position="119"/>
        <end position="210"/>
    </location>
</feature>
<evidence type="ECO:0000256" key="3">
    <source>
        <dbReference type="ARBA" id="ARBA00022729"/>
    </source>
</evidence>
<dbReference type="PANTHER" id="PTHR47245:SF1">
    <property type="entry name" value="FOLDASE PROTEIN PRSA"/>
    <property type="match status" value="1"/>
</dbReference>
<evidence type="ECO:0000313" key="8">
    <source>
        <dbReference type="EMBL" id="NDJ15761.1"/>
    </source>
</evidence>
<dbReference type="RefSeq" id="WP_162421173.1">
    <property type="nucleotide sequence ID" value="NZ_WVIE01000001.1"/>
</dbReference>
<evidence type="ECO:0000256" key="2">
    <source>
        <dbReference type="ARBA" id="ARBA00013194"/>
    </source>
</evidence>
<dbReference type="Gene3D" id="3.10.50.40">
    <property type="match status" value="1"/>
</dbReference>
<protein>
    <recommendedName>
        <fullName evidence="2">peptidylprolyl isomerase</fullName>
        <ecNumber evidence="2">5.2.1.8</ecNumber>
    </recommendedName>
</protein>
<evidence type="ECO:0000256" key="4">
    <source>
        <dbReference type="ARBA" id="ARBA00023110"/>
    </source>
</evidence>
<dbReference type="AlphaFoldDB" id="A0A8J7Z0Z5"/>
<reference evidence="8" key="1">
    <citation type="submission" date="2019-12" db="EMBL/GenBank/DDBJ databases">
        <title>High-Quality draft genome sequences of three cyanobacteria isolated from the limestone walls of the Old Cathedral of Coimbra.</title>
        <authorList>
            <person name="Tiago I."/>
            <person name="Soares F."/>
            <person name="Portugal A."/>
        </authorList>
    </citation>
    <scope>NUCLEOTIDE SEQUENCE</scope>
    <source>
        <strain evidence="8">A</strain>
    </source>
</reference>
<dbReference type="SUPFAM" id="SSF54534">
    <property type="entry name" value="FKBP-like"/>
    <property type="match status" value="1"/>
</dbReference>
<dbReference type="PROSITE" id="PS50198">
    <property type="entry name" value="PPIC_PPIASE_2"/>
    <property type="match status" value="1"/>
</dbReference>
<evidence type="ECO:0000256" key="1">
    <source>
        <dbReference type="ARBA" id="ARBA00000971"/>
    </source>
</evidence>
<dbReference type="Proteomes" id="UP000646053">
    <property type="component" value="Unassembled WGS sequence"/>
</dbReference>
<keyword evidence="3" id="KW-0732">Signal</keyword>
<evidence type="ECO:0000259" key="7">
    <source>
        <dbReference type="PROSITE" id="PS50198"/>
    </source>
</evidence>
<organism evidence="8 9">
    <name type="scientific">Myxacorys almedinensis A</name>
    <dbReference type="NCBI Taxonomy" id="2690445"/>
    <lineage>
        <taxon>Bacteria</taxon>
        <taxon>Bacillati</taxon>
        <taxon>Cyanobacteriota</taxon>
        <taxon>Cyanophyceae</taxon>
        <taxon>Leptolyngbyales</taxon>
        <taxon>Leptolyngbyaceae</taxon>
        <taxon>Myxacorys</taxon>
        <taxon>Myxacorys almedinensis</taxon>
    </lineage>
</organism>
<keyword evidence="4 6" id="KW-0697">Rotamase</keyword>
<sequence>MDARIAAFPEPDEIVKFLKKNVRYKEVCQQIVYQRIVDKVARDRGIVVTSQEIQYEADQFRRQAQLERAADALAWLAKQQITPDDWESGICDRVLIQKLMKTLFDQDVEQHFAEHRSDFDQVSLYQIIFSNERLAQEVFYQIKSSKISFYEAAYLYDVDEQRHIHGGYAGLFYRRMLQPEIAASVFDQAIGQVLTPVATDQGYHVLMVEKLLPAKLTPELRQELLQKRFQNWLEKTLNCVLQSQEL</sequence>
<accession>A0A8J7Z0Z5</accession>
<dbReference type="Gene3D" id="1.10.4030.10">
    <property type="entry name" value="Porin chaperone SurA, peptide-binding domain"/>
    <property type="match status" value="1"/>
</dbReference>
<dbReference type="GO" id="GO:0003755">
    <property type="term" value="F:peptidyl-prolyl cis-trans isomerase activity"/>
    <property type="evidence" value="ECO:0007669"/>
    <property type="project" value="UniProtKB-KW"/>
</dbReference>
<evidence type="ECO:0000256" key="6">
    <source>
        <dbReference type="PROSITE-ProRule" id="PRU00278"/>
    </source>
</evidence>
<evidence type="ECO:0000313" key="9">
    <source>
        <dbReference type="Proteomes" id="UP000646053"/>
    </source>
</evidence>
<proteinExistence type="predicted"/>
<keyword evidence="5 6" id="KW-0413">Isomerase</keyword>
<dbReference type="EMBL" id="WVIE01000001">
    <property type="protein sequence ID" value="NDJ15761.1"/>
    <property type="molecule type" value="Genomic_DNA"/>
</dbReference>